<dbReference type="Pfam" id="PF13566">
    <property type="entry name" value="DUF4130"/>
    <property type="match status" value="1"/>
</dbReference>
<gene>
    <name evidence="2" type="ORF">NU09_2957</name>
</gene>
<dbReference type="AlphaFoldDB" id="A0A444W724"/>
<feature type="domain" description="DUF4130" evidence="1">
    <location>
        <begin position="85"/>
        <end position="253"/>
    </location>
</feature>
<dbReference type="EMBL" id="JUIW01000010">
    <property type="protein sequence ID" value="RYJ41583.1"/>
    <property type="molecule type" value="Genomic_DNA"/>
</dbReference>
<dbReference type="NCBIfam" id="TIGR03915">
    <property type="entry name" value="SAM_7_link_chp"/>
    <property type="match status" value="1"/>
</dbReference>
<sequence>MITYVFDGSFEGLLTAIFEFYEYKPKAVQLFWDRHYQPSMLEEPHIVTSDPAKADRVWKGLKKKISPEWLFNFYRTYLSEDPVIFQHLFEFARYVFDNPPGAENNFGNPHVMAVSKMNRMVGREKHRFTAFIRFQQTTDSIYYAPAEPDFNILPLISSFFKKRFADQKWVIYDVKRKYGLYYDLNTVEIISYEFIQNVDTSKPLLPANMLDEKEELADVLWKDYYKSTNIPARKNMKLHIQYLPKRYWKYLNEKHEKN</sequence>
<keyword evidence="3" id="KW-1185">Reference proteome</keyword>
<reference evidence="2 3" key="1">
    <citation type="submission" date="2014-12" db="EMBL/GenBank/DDBJ databases">
        <title>Genome sequence of Flavobacterium beibuense RSKm HC5.</title>
        <authorList>
            <person name="Kim J.F."/>
            <person name="Song J.Y."/>
            <person name="Kwak M.-J."/>
            <person name="Lee S.-W."/>
        </authorList>
    </citation>
    <scope>NUCLEOTIDE SEQUENCE [LARGE SCALE GENOMIC DNA]</scope>
    <source>
        <strain evidence="2 3">RSKm HC5</strain>
    </source>
</reference>
<evidence type="ECO:0000313" key="3">
    <source>
        <dbReference type="Proteomes" id="UP000289775"/>
    </source>
</evidence>
<accession>A0A444W724</accession>
<comment type="caution">
    <text evidence="2">The sequence shown here is derived from an EMBL/GenBank/DDBJ whole genome shotgun (WGS) entry which is preliminary data.</text>
</comment>
<dbReference type="InterPro" id="IPR025404">
    <property type="entry name" value="DUF4130"/>
</dbReference>
<organism evidence="2 3">
    <name type="scientific">Flavobacterium beibuense</name>
    <dbReference type="NCBI Taxonomy" id="657326"/>
    <lineage>
        <taxon>Bacteria</taxon>
        <taxon>Pseudomonadati</taxon>
        <taxon>Bacteroidota</taxon>
        <taxon>Flavobacteriia</taxon>
        <taxon>Flavobacteriales</taxon>
        <taxon>Flavobacteriaceae</taxon>
        <taxon>Flavobacterium</taxon>
    </lineage>
</organism>
<protein>
    <submittedName>
        <fullName evidence="2">DUF4130 domain containing protein</fullName>
    </submittedName>
</protein>
<proteinExistence type="predicted"/>
<dbReference type="InterPro" id="IPR023875">
    <property type="entry name" value="DNA_repair_put"/>
</dbReference>
<dbReference type="Proteomes" id="UP000289775">
    <property type="component" value="Unassembled WGS sequence"/>
</dbReference>
<dbReference type="RefSeq" id="WP_129752037.1">
    <property type="nucleotide sequence ID" value="NZ_JUIW01000010.1"/>
</dbReference>
<dbReference type="OrthoDB" id="5290748at2"/>
<name>A0A444W724_9FLAO</name>
<evidence type="ECO:0000259" key="1">
    <source>
        <dbReference type="Pfam" id="PF13566"/>
    </source>
</evidence>
<evidence type="ECO:0000313" key="2">
    <source>
        <dbReference type="EMBL" id="RYJ41583.1"/>
    </source>
</evidence>